<proteinExistence type="inferred from homology"/>
<dbReference type="InterPro" id="IPR036610">
    <property type="entry name" value="PEBP-like_sf"/>
</dbReference>
<accession>A0A2N3QP32</accession>
<sequence length="239" mass="26569">MRSGLAHQALHRAIGRIADESVPRRFRVGSYTGPARHRIWACCGCAHVITMRDTESMRISADFTVVPDDFAKRAPAENRADGTPIVSFPFYIDDLAPDAMFLHWELSDPDSIPVCGFEWIHWAVANVPVDALMFDFNDSHALQIPADFSRSLPSMIPEAVQGRTSAASKFVGATNPAVTMRYNGPQPPDKDHDYLLQVWATREELPGLNQGFWLNEMLHGLRKTDSLVDQGGAFFTGRA</sequence>
<evidence type="ECO:0000313" key="2">
    <source>
        <dbReference type="EMBL" id="PKU93457.1"/>
    </source>
</evidence>
<dbReference type="InterPro" id="IPR008914">
    <property type="entry name" value="PEBP"/>
</dbReference>
<reference evidence="2 3" key="1">
    <citation type="submission" date="2017-10" db="EMBL/GenBank/DDBJ databases">
        <title>Bifidobacterium genomics.</title>
        <authorList>
            <person name="Lugli G.A."/>
            <person name="Milani C."/>
            <person name="Mancabelli L."/>
        </authorList>
    </citation>
    <scope>NUCLEOTIDE SEQUENCE [LARGE SCALE GENOMIC DNA]</scope>
    <source>
        <strain evidence="2 3">1542B</strain>
    </source>
</reference>
<dbReference type="CDD" id="cd00865">
    <property type="entry name" value="PEBP_bact_arch"/>
    <property type="match status" value="1"/>
</dbReference>
<dbReference type="Proteomes" id="UP000233727">
    <property type="component" value="Unassembled WGS sequence"/>
</dbReference>
<name>A0A2N3QP32_9BIFI</name>
<gene>
    <name evidence="2" type="ORF">CQR47_0232</name>
</gene>
<dbReference type="Pfam" id="PF01161">
    <property type="entry name" value="PBP"/>
    <property type="match status" value="1"/>
</dbReference>
<comment type="similarity">
    <text evidence="1">Belongs to the UPF0098 family.</text>
</comment>
<organism evidence="2 3">
    <name type="scientific">Bifidobacterium thermophilum</name>
    <dbReference type="NCBI Taxonomy" id="33905"/>
    <lineage>
        <taxon>Bacteria</taxon>
        <taxon>Bacillati</taxon>
        <taxon>Actinomycetota</taxon>
        <taxon>Actinomycetes</taxon>
        <taxon>Bifidobacteriales</taxon>
        <taxon>Bifidobacteriaceae</taxon>
        <taxon>Bifidobacterium</taxon>
    </lineage>
</organism>
<dbReference type="AlphaFoldDB" id="A0A2N3QP32"/>
<dbReference type="InterPro" id="IPR005247">
    <property type="entry name" value="YbhB_YbcL/LppC-like"/>
</dbReference>
<evidence type="ECO:0000256" key="1">
    <source>
        <dbReference type="ARBA" id="ARBA00007120"/>
    </source>
</evidence>
<dbReference type="Gene3D" id="3.90.280.10">
    <property type="entry name" value="PEBP-like"/>
    <property type="match status" value="1"/>
</dbReference>
<dbReference type="NCBIfam" id="TIGR00481">
    <property type="entry name" value="YbhB/YbcL family Raf kinase inhibitor-like protein"/>
    <property type="match status" value="1"/>
</dbReference>
<evidence type="ECO:0000313" key="3">
    <source>
        <dbReference type="Proteomes" id="UP000233727"/>
    </source>
</evidence>
<dbReference type="STRING" id="33905.BTHE_1344"/>
<dbReference type="EMBL" id="PCGY01000002">
    <property type="protein sequence ID" value="PKU93457.1"/>
    <property type="molecule type" value="Genomic_DNA"/>
</dbReference>
<comment type="caution">
    <text evidence="2">The sequence shown here is derived from an EMBL/GenBank/DDBJ whole genome shotgun (WGS) entry which is preliminary data.</text>
</comment>
<protein>
    <submittedName>
        <fullName evidence="2">Phosphatidylethanolamine-binding protein</fullName>
    </submittedName>
</protein>
<dbReference type="SUPFAM" id="SSF49777">
    <property type="entry name" value="PEBP-like"/>
    <property type="match status" value="1"/>
</dbReference>